<dbReference type="GeneID" id="106472877"/>
<dbReference type="PANTHER" id="PTHR11412:SF171">
    <property type="entry name" value="PREGNANCY ZONE PROTEIN-LIKE PROTEIN"/>
    <property type="match status" value="1"/>
</dbReference>
<evidence type="ECO:0000313" key="3">
    <source>
        <dbReference type="RefSeq" id="XP_022257128.1"/>
    </source>
</evidence>
<dbReference type="InterPro" id="IPR040839">
    <property type="entry name" value="MG4"/>
</dbReference>
<organism evidence="2 3">
    <name type="scientific">Limulus polyphemus</name>
    <name type="common">Atlantic horseshoe crab</name>
    <dbReference type="NCBI Taxonomy" id="6850"/>
    <lineage>
        <taxon>Eukaryota</taxon>
        <taxon>Metazoa</taxon>
        <taxon>Ecdysozoa</taxon>
        <taxon>Arthropoda</taxon>
        <taxon>Chelicerata</taxon>
        <taxon>Merostomata</taxon>
        <taxon>Xiphosura</taxon>
        <taxon>Limulidae</taxon>
        <taxon>Limulus</taxon>
    </lineage>
</organism>
<dbReference type="Pfam" id="PF17789">
    <property type="entry name" value="MG4"/>
    <property type="match status" value="1"/>
</dbReference>
<evidence type="ECO:0000259" key="1">
    <source>
        <dbReference type="SMART" id="SM01359"/>
    </source>
</evidence>
<gene>
    <name evidence="3" type="primary">LOC106472877</name>
</gene>
<dbReference type="Pfam" id="PF07703">
    <property type="entry name" value="A2M_BRD"/>
    <property type="match status" value="2"/>
</dbReference>
<dbReference type="RefSeq" id="XP_022257128.1">
    <property type="nucleotide sequence ID" value="XM_022401420.1"/>
</dbReference>
<accession>A0ABM1TMM2</accession>
<dbReference type="SMART" id="SM01359">
    <property type="entry name" value="A2M_N_2"/>
    <property type="match status" value="1"/>
</dbReference>
<dbReference type="PANTHER" id="PTHR11412">
    <property type="entry name" value="MACROGLOBULIN / COMPLEMENT"/>
    <property type="match status" value="1"/>
</dbReference>
<reference evidence="3" key="1">
    <citation type="submission" date="2025-08" db="UniProtKB">
        <authorList>
            <consortium name="RefSeq"/>
        </authorList>
    </citation>
    <scope>IDENTIFICATION</scope>
    <source>
        <tissue evidence="3">Muscle</tissue>
    </source>
</reference>
<dbReference type="Proteomes" id="UP000694941">
    <property type="component" value="Unplaced"/>
</dbReference>
<dbReference type="Gene3D" id="6.20.50.160">
    <property type="match status" value="1"/>
</dbReference>
<name>A0ABM1TMM2_LIMPO</name>
<keyword evidence="2" id="KW-1185">Reference proteome</keyword>
<dbReference type="InterPro" id="IPR050473">
    <property type="entry name" value="A2M/Complement_sys"/>
</dbReference>
<evidence type="ECO:0000313" key="2">
    <source>
        <dbReference type="Proteomes" id="UP000694941"/>
    </source>
</evidence>
<dbReference type="InterPro" id="IPR013783">
    <property type="entry name" value="Ig-like_fold"/>
</dbReference>
<sequence>MNATDSIYRTSNPFSIMYLEPTSGKGYLKPGLPFYGKLKVEKPDGTPAPGEQIELCRFADRERWNRKRWLEEKIRACKEFTSDEAGIIKFTVPPQTPDITSLRFKVKALRYEKKKGKDSDNKLNQPQYSFTVASWYSPSGSHLQLEPITEEIECGKPLTVKFKYTTGEEKKQKFYYEIMARNFIVDTGSFEHEFLLSEDKFIWWIQGESSNINGQVGLKFQEEKVLPGASSTLKLTASPHSICGIGAVDKSVHILSSDNRITEEELKVNMGDPFHQVLLQLII</sequence>
<protein>
    <submittedName>
        <fullName evidence="3">Alpha-2-macroglobulin-like</fullName>
    </submittedName>
</protein>
<feature type="domain" description="Alpha-2-macroglobulin bait region" evidence="1">
    <location>
        <begin position="143"/>
        <end position="255"/>
    </location>
</feature>
<dbReference type="Gene3D" id="2.60.40.10">
    <property type="entry name" value="Immunoglobulins"/>
    <property type="match status" value="1"/>
</dbReference>
<dbReference type="InterPro" id="IPR011625">
    <property type="entry name" value="A2M_N_BRD"/>
</dbReference>
<dbReference type="Gene3D" id="2.60.40.1930">
    <property type="match status" value="1"/>
</dbReference>
<proteinExistence type="predicted"/>